<dbReference type="PROSITE" id="PS00041">
    <property type="entry name" value="HTH_ARAC_FAMILY_1"/>
    <property type="match status" value="1"/>
</dbReference>
<dbReference type="Gene3D" id="1.10.10.60">
    <property type="entry name" value="Homeodomain-like"/>
    <property type="match status" value="1"/>
</dbReference>
<dbReference type="PRINTS" id="PR00032">
    <property type="entry name" value="HTHARAC"/>
</dbReference>
<evidence type="ECO:0000259" key="4">
    <source>
        <dbReference type="PROSITE" id="PS01124"/>
    </source>
</evidence>
<dbReference type="GO" id="GO:0000976">
    <property type="term" value="F:transcription cis-regulatory region binding"/>
    <property type="evidence" value="ECO:0007669"/>
    <property type="project" value="TreeGrafter"/>
</dbReference>
<dbReference type="PROSITE" id="PS01124">
    <property type="entry name" value="HTH_ARAC_FAMILY_2"/>
    <property type="match status" value="1"/>
</dbReference>
<dbReference type="InterPro" id="IPR018060">
    <property type="entry name" value="HTH_AraC"/>
</dbReference>
<proteinExistence type="predicted"/>
<dbReference type="InterPro" id="IPR032687">
    <property type="entry name" value="AraC-type_N"/>
</dbReference>
<dbReference type="AlphaFoldDB" id="A0A4R3J5A2"/>
<dbReference type="EMBL" id="SLZU01000021">
    <property type="protein sequence ID" value="TCS59570.1"/>
    <property type="molecule type" value="Genomic_DNA"/>
</dbReference>
<evidence type="ECO:0000313" key="5">
    <source>
        <dbReference type="EMBL" id="TCS59570.1"/>
    </source>
</evidence>
<evidence type="ECO:0000256" key="2">
    <source>
        <dbReference type="ARBA" id="ARBA00023125"/>
    </source>
</evidence>
<keyword evidence="6" id="KW-1185">Reference proteome</keyword>
<dbReference type="Pfam" id="PF12833">
    <property type="entry name" value="HTH_18"/>
    <property type="match status" value="1"/>
</dbReference>
<sequence length="364" mass="39356">MPSVTSAFVHAITSAAGMTVTPEGQVLSGSKVICQLPPLTDGYINDESHFGLIDLVAAHHPDRVTLIAAYADAIRVDDLGVLGLALKTAPTLGASLARLERYFRLLSDTATYWLDRQDDQATLVIEGCTPDHAALTLRNECALAAVACNMRAFVRDGLPLECVTFRHTCPDDPARYGEHFGCPVIFGAARDAIVMPKRAMNLPNRIGDVAISDFLTRHLDRELEAVLNVPPLRADLFRRLPRALSTGVPQAATIAHEIGMSERTFFRRLAEEGTTYRDVVRDVQIRLARDLLKHGDCSIAEVAFLTGFAEQSTFGRAFKRWVGQAPAQYRKAASDRLAAPGAAVMAGAAQRLAGVADTAQAVPV</sequence>
<evidence type="ECO:0000313" key="6">
    <source>
        <dbReference type="Proteomes" id="UP000295696"/>
    </source>
</evidence>
<dbReference type="GO" id="GO:0005829">
    <property type="term" value="C:cytosol"/>
    <property type="evidence" value="ECO:0007669"/>
    <property type="project" value="TreeGrafter"/>
</dbReference>
<evidence type="ECO:0000256" key="3">
    <source>
        <dbReference type="ARBA" id="ARBA00023163"/>
    </source>
</evidence>
<keyword evidence="2" id="KW-0238">DNA-binding</keyword>
<dbReference type="InterPro" id="IPR020449">
    <property type="entry name" value="Tscrpt_reg_AraC-type_HTH"/>
</dbReference>
<dbReference type="SMART" id="SM00342">
    <property type="entry name" value="HTH_ARAC"/>
    <property type="match status" value="1"/>
</dbReference>
<keyword evidence="1" id="KW-0805">Transcription regulation</keyword>
<protein>
    <submittedName>
        <fullName evidence="5">AraC family transcriptional regulator</fullName>
    </submittedName>
</protein>
<feature type="domain" description="HTH araC/xylS-type" evidence="4">
    <location>
        <begin position="234"/>
        <end position="332"/>
    </location>
</feature>
<dbReference type="RefSeq" id="WP_132248049.1">
    <property type="nucleotide sequence ID" value="NZ_CBDUOC010000183.1"/>
</dbReference>
<dbReference type="PANTHER" id="PTHR47894">
    <property type="entry name" value="HTH-TYPE TRANSCRIPTIONAL REGULATOR GADX"/>
    <property type="match status" value="1"/>
</dbReference>
<dbReference type="InterPro" id="IPR009057">
    <property type="entry name" value="Homeodomain-like_sf"/>
</dbReference>
<dbReference type="Proteomes" id="UP000295696">
    <property type="component" value="Unassembled WGS sequence"/>
</dbReference>
<name>A0A4R3J5A2_9RHOB</name>
<accession>A0A4R3J5A2</accession>
<dbReference type="PANTHER" id="PTHR47894:SF1">
    <property type="entry name" value="HTH-TYPE TRANSCRIPTIONAL REGULATOR VQSM"/>
    <property type="match status" value="1"/>
</dbReference>
<dbReference type="Pfam" id="PF12625">
    <property type="entry name" value="Arabinose_bd"/>
    <property type="match status" value="1"/>
</dbReference>
<comment type="caution">
    <text evidence="5">The sequence shown here is derived from an EMBL/GenBank/DDBJ whole genome shotgun (WGS) entry which is preliminary data.</text>
</comment>
<reference evidence="5 6" key="1">
    <citation type="submission" date="2019-03" db="EMBL/GenBank/DDBJ databases">
        <title>Genomic Encyclopedia of Type Strains, Phase IV (KMG-IV): sequencing the most valuable type-strain genomes for metagenomic binning, comparative biology and taxonomic classification.</title>
        <authorList>
            <person name="Goeker M."/>
        </authorList>
    </citation>
    <scope>NUCLEOTIDE SEQUENCE [LARGE SCALE GENOMIC DNA]</scope>
    <source>
        <strain evidence="5 6">DSM 104836</strain>
    </source>
</reference>
<dbReference type="SUPFAM" id="SSF46689">
    <property type="entry name" value="Homeodomain-like"/>
    <property type="match status" value="1"/>
</dbReference>
<keyword evidence="3" id="KW-0804">Transcription</keyword>
<dbReference type="InterPro" id="IPR018062">
    <property type="entry name" value="HTH_AraC-typ_CS"/>
</dbReference>
<evidence type="ECO:0000256" key="1">
    <source>
        <dbReference type="ARBA" id="ARBA00023015"/>
    </source>
</evidence>
<gene>
    <name evidence="5" type="ORF">EDD52_1216</name>
</gene>
<dbReference type="GO" id="GO:0003700">
    <property type="term" value="F:DNA-binding transcription factor activity"/>
    <property type="evidence" value="ECO:0007669"/>
    <property type="project" value="InterPro"/>
</dbReference>
<dbReference type="OrthoDB" id="9805730at2"/>
<organism evidence="5 6">
    <name type="scientific">Primorskyibacter sedentarius</name>
    <dbReference type="NCBI Taxonomy" id="745311"/>
    <lineage>
        <taxon>Bacteria</taxon>
        <taxon>Pseudomonadati</taxon>
        <taxon>Pseudomonadota</taxon>
        <taxon>Alphaproteobacteria</taxon>
        <taxon>Rhodobacterales</taxon>
        <taxon>Roseobacteraceae</taxon>
        <taxon>Primorskyibacter</taxon>
    </lineage>
</organism>